<reference evidence="2" key="1">
    <citation type="submission" date="2020-06" db="EMBL/GenBank/DDBJ databases">
        <authorList>
            <person name="Li T."/>
            <person name="Hu X."/>
            <person name="Zhang T."/>
            <person name="Song X."/>
            <person name="Zhang H."/>
            <person name="Dai N."/>
            <person name="Sheng W."/>
            <person name="Hou X."/>
            <person name="Wei L."/>
        </authorList>
    </citation>
    <scope>NUCLEOTIDE SEQUENCE</scope>
    <source>
        <strain evidence="2">KEN1</strain>
        <tissue evidence="2">Leaf</tissue>
    </source>
</reference>
<sequence>MENHSNSVNKQKAIETSGNTQALQVATGTSLITARGGSVPTPPPLGTVGPVADPKA</sequence>
<comment type="caution">
    <text evidence="2">The sequence shown here is derived from an EMBL/GenBank/DDBJ whole genome shotgun (WGS) entry which is preliminary data.</text>
</comment>
<gene>
    <name evidence="2" type="ORF">Slati_1327000</name>
</gene>
<dbReference type="EMBL" id="JACGWN010000004">
    <property type="protein sequence ID" value="KAL0453489.1"/>
    <property type="molecule type" value="Genomic_DNA"/>
</dbReference>
<evidence type="ECO:0000256" key="1">
    <source>
        <dbReference type="SAM" id="MobiDB-lite"/>
    </source>
</evidence>
<accession>A0AAW2XHX0</accession>
<organism evidence="2">
    <name type="scientific">Sesamum latifolium</name>
    <dbReference type="NCBI Taxonomy" id="2727402"/>
    <lineage>
        <taxon>Eukaryota</taxon>
        <taxon>Viridiplantae</taxon>
        <taxon>Streptophyta</taxon>
        <taxon>Embryophyta</taxon>
        <taxon>Tracheophyta</taxon>
        <taxon>Spermatophyta</taxon>
        <taxon>Magnoliopsida</taxon>
        <taxon>eudicotyledons</taxon>
        <taxon>Gunneridae</taxon>
        <taxon>Pentapetalae</taxon>
        <taxon>asterids</taxon>
        <taxon>lamiids</taxon>
        <taxon>Lamiales</taxon>
        <taxon>Pedaliaceae</taxon>
        <taxon>Sesamum</taxon>
    </lineage>
</organism>
<feature type="compositionally biased region" description="Low complexity" evidence="1">
    <location>
        <begin position="46"/>
        <end position="56"/>
    </location>
</feature>
<reference evidence="2" key="2">
    <citation type="journal article" date="2024" name="Plant">
        <title>Genomic evolution and insights into agronomic trait innovations of Sesamum species.</title>
        <authorList>
            <person name="Miao H."/>
            <person name="Wang L."/>
            <person name="Qu L."/>
            <person name="Liu H."/>
            <person name="Sun Y."/>
            <person name="Le M."/>
            <person name="Wang Q."/>
            <person name="Wei S."/>
            <person name="Zheng Y."/>
            <person name="Lin W."/>
            <person name="Duan Y."/>
            <person name="Cao H."/>
            <person name="Xiong S."/>
            <person name="Wang X."/>
            <person name="Wei L."/>
            <person name="Li C."/>
            <person name="Ma Q."/>
            <person name="Ju M."/>
            <person name="Zhao R."/>
            <person name="Li G."/>
            <person name="Mu C."/>
            <person name="Tian Q."/>
            <person name="Mei H."/>
            <person name="Zhang T."/>
            <person name="Gao T."/>
            <person name="Zhang H."/>
        </authorList>
    </citation>
    <scope>NUCLEOTIDE SEQUENCE</scope>
    <source>
        <strain evidence="2">KEN1</strain>
    </source>
</reference>
<protein>
    <submittedName>
        <fullName evidence="2">Uncharacterized protein</fullName>
    </submittedName>
</protein>
<feature type="region of interest" description="Disordered" evidence="1">
    <location>
        <begin position="1"/>
        <end position="56"/>
    </location>
</feature>
<dbReference type="AlphaFoldDB" id="A0AAW2XHX0"/>
<evidence type="ECO:0000313" key="2">
    <source>
        <dbReference type="EMBL" id="KAL0453489.1"/>
    </source>
</evidence>
<proteinExistence type="predicted"/>
<feature type="compositionally biased region" description="Polar residues" evidence="1">
    <location>
        <begin position="1"/>
        <end position="32"/>
    </location>
</feature>
<name>A0AAW2XHX0_9LAMI</name>